<dbReference type="InterPro" id="IPR050535">
    <property type="entry name" value="DNA_Repair-Maintenance_Comp"/>
</dbReference>
<dbReference type="GO" id="GO:0004527">
    <property type="term" value="F:exonuclease activity"/>
    <property type="evidence" value="ECO:0007669"/>
    <property type="project" value="UniProtKB-KW"/>
</dbReference>
<dbReference type="PIRSF" id="PIRSF033091">
    <property type="entry name" value="Pesterase_YhaO"/>
    <property type="match status" value="1"/>
</dbReference>
<dbReference type="PANTHER" id="PTHR30337:SF7">
    <property type="entry name" value="PHOSPHOESTERASE"/>
    <property type="match status" value="1"/>
</dbReference>
<evidence type="ECO:0000256" key="1">
    <source>
        <dbReference type="ARBA" id="ARBA00022801"/>
    </source>
</evidence>
<dbReference type="InterPro" id="IPR004843">
    <property type="entry name" value="Calcineurin-like_PHP"/>
</dbReference>
<keyword evidence="3" id="KW-0269">Exonuclease</keyword>
<sequence length="447" mass="49469">MRPFRFIHAADLHLGSPFAGVGAQSERVRERLREAGYEALNRLVGLAIAEKVDFVLASGDLFDSEDRSLKAQLRLQKAAFALADAGIRLYAVHGNHDPLSSGYRARLDMPETMHVFPPGEVTMQHAVNRAGEQVAEIYGISYAQQHERANLAARFPVLPGLAADSRLFRIGLLHANVDNQPDSTPYAPCTRQDLLRTGIDYWALGHIHVRQVLHESPWIVYPGNLQGRNVKETGPKGAYVVDVSEAGEATLRFCALDAVRWEVKRLSISDMEDEQQLLEQLSALLNEAMPEAADAAKSDLSGQERSAVVRIILEGRGALHETLRPERVAEWQTVLRESSPDADRAFVWLESLRAETLPALDLEELRASDSFVGEMLRAAARLKAAPPDLQQWSPTASLWAHSRIGKHLDDAEPGETAAWIDEAERLLVDWLGDIRLTPGSRGENGEN</sequence>
<dbReference type="RefSeq" id="WP_213414094.1">
    <property type="nucleotide sequence ID" value="NZ_BOVK01000077.1"/>
</dbReference>
<comment type="caution">
    <text evidence="3">The sequence shown here is derived from an EMBL/GenBank/DDBJ whole genome shotgun (WGS) entry which is preliminary data.</text>
</comment>
<keyword evidence="4" id="KW-1185">Reference proteome</keyword>
<dbReference type="Gene3D" id="3.60.21.10">
    <property type="match status" value="1"/>
</dbReference>
<dbReference type="CDD" id="cd00840">
    <property type="entry name" value="MPP_Mre11_N"/>
    <property type="match status" value="1"/>
</dbReference>
<dbReference type="SUPFAM" id="SSF56300">
    <property type="entry name" value="Metallo-dependent phosphatases"/>
    <property type="match status" value="1"/>
</dbReference>
<evidence type="ECO:0000313" key="4">
    <source>
        <dbReference type="Proteomes" id="UP000677918"/>
    </source>
</evidence>
<evidence type="ECO:0000259" key="2">
    <source>
        <dbReference type="Pfam" id="PF00149"/>
    </source>
</evidence>
<organism evidence="3 4">
    <name type="scientific">Xylanibacillus composti</name>
    <dbReference type="NCBI Taxonomy" id="1572762"/>
    <lineage>
        <taxon>Bacteria</taxon>
        <taxon>Bacillati</taxon>
        <taxon>Bacillota</taxon>
        <taxon>Bacilli</taxon>
        <taxon>Bacillales</taxon>
        <taxon>Paenibacillaceae</taxon>
        <taxon>Xylanibacillus</taxon>
    </lineage>
</organism>
<protein>
    <submittedName>
        <fullName evidence="3">Exonuclease SbcCD subunit D</fullName>
    </submittedName>
</protein>
<proteinExistence type="predicted"/>
<dbReference type="InterPro" id="IPR029052">
    <property type="entry name" value="Metallo-depent_PP-like"/>
</dbReference>
<accession>A0A8J4H5E9</accession>
<gene>
    <name evidence="3" type="ORF">XYCOK13_41210</name>
</gene>
<evidence type="ECO:0000313" key="3">
    <source>
        <dbReference type="EMBL" id="GIQ71297.1"/>
    </source>
</evidence>
<dbReference type="AlphaFoldDB" id="A0A8J4H5E9"/>
<dbReference type="Pfam" id="PF00149">
    <property type="entry name" value="Metallophos"/>
    <property type="match status" value="1"/>
</dbReference>
<dbReference type="InterPro" id="IPR014576">
    <property type="entry name" value="Pesterase_YhaO"/>
</dbReference>
<dbReference type="InterPro" id="IPR041796">
    <property type="entry name" value="Mre11_N"/>
</dbReference>
<reference evidence="3" key="1">
    <citation type="submission" date="2021-04" db="EMBL/GenBank/DDBJ databases">
        <title>Draft genome sequence of Xylanibacillus composti strain K13.</title>
        <authorList>
            <person name="Uke A."/>
            <person name="Chhe C."/>
            <person name="Baramee S."/>
            <person name="Kosugi A."/>
        </authorList>
    </citation>
    <scope>NUCLEOTIDE SEQUENCE</scope>
    <source>
        <strain evidence="3">K13</strain>
    </source>
</reference>
<feature type="domain" description="Calcineurin-like phosphoesterase" evidence="2">
    <location>
        <begin position="4"/>
        <end position="209"/>
    </location>
</feature>
<dbReference type="Proteomes" id="UP000677918">
    <property type="component" value="Unassembled WGS sequence"/>
</dbReference>
<name>A0A8J4H5E9_9BACL</name>
<keyword evidence="3" id="KW-0540">Nuclease</keyword>
<dbReference type="PANTHER" id="PTHR30337">
    <property type="entry name" value="COMPONENT OF ATP-DEPENDENT DSDNA EXONUCLEASE"/>
    <property type="match status" value="1"/>
</dbReference>
<keyword evidence="1" id="KW-0378">Hydrolase</keyword>
<dbReference type="EMBL" id="BOVK01000077">
    <property type="protein sequence ID" value="GIQ71297.1"/>
    <property type="molecule type" value="Genomic_DNA"/>
</dbReference>